<feature type="compositionally biased region" description="Polar residues" evidence="1">
    <location>
        <begin position="339"/>
        <end position="368"/>
    </location>
</feature>
<keyword evidence="3" id="KW-1185">Reference proteome</keyword>
<sequence>MYWPAPQYMSNLGSQLGATSHLYEDGTVLQSPGFELEDEALSSRSNKRRACSSDIEFDRRHPARRMGSYPSAFGPTNFVPQFGYAGPPEPESSAFTTASASSSTPHDNILSAAGSFLNSPASNYCGDSPTPEKKPKATKKGLKNVDSLQVSKLKAELIQALTAKTDDELLNLFSGPKECWLPTYPPLPELEDSQTLYPETIKAKRPANCFILFQSYVSLLRRAPYVGLDFGKLSLYQAAGVIWGFLHEHHPVKIFWENAFETCKKHHEASYKGYKFIPIHASTRKAARAARRWLSPAQLKPLEDYRKTVKEAEKAGRERKMRALEDHWQNRCKGRTAGSGETSRPSDQSAQDFEASDPSSKFVETTGPSFPVVPDSEPLETDPSIDGGFDLSDYVNELEDDAVPDISIKTPQLNVPSTMQQSTLECASPYF</sequence>
<feature type="compositionally biased region" description="Basic and acidic residues" evidence="1">
    <location>
        <begin position="311"/>
        <end position="329"/>
    </location>
</feature>
<dbReference type="EMBL" id="JAACJK010000057">
    <property type="protein sequence ID" value="KAF5336931.1"/>
    <property type="molecule type" value="Genomic_DNA"/>
</dbReference>
<dbReference type="OrthoDB" id="10390310at2759"/>
<evidence type="ECO:0000313" key="3">
    <source>
        <dbReference type="Proteomes" id="UP000541558"/>
    </source>
</evidence>
<feature type="region of interest" description="Disordered" evidence="1">
    <location>
        <begin position="122"/>
        <end position="141"/>
    </location>
</feature>
<dbReference type="SUPFAM" id="SSF47095">
    <property type="entry name" value="HMG-box"/>
    <property type="match status" value="1"/>
</dbReference>
<dbReference type="Proteomes" id="UP000541558">
    <property type="component" value="Unassembled WGS sequence"/>
</dbReference>
<feature type="compositionally biased region" description="Low complexity" evidence="1">
    <location>
        <begin position="92"/>
        <end position="104"/>
    </location>
</feature>
<gene>
    <name evidence="2" type="ORF">D9611_002880</name>
</gene>
<proteinExistence type="predicted"/>
<reference evidence="2 3" key="1">
    <citation type="journal article" date="2020" name="ISME J.">
        <title>Uncovering the hidden diversity of litter-decomposition mechanisms in mushroom-forming fungi.</title>
        <authorList>
            <person name="Floudas D."/>
            <person name="Bentzer J."/>
            <person name="Ahren D."/>
            <person name="Johansson T."/>
            <person name="Persson P."/>
            <person name="Tunlid A."/>
        </authorList>
    </citation>
    <scope>NUCLEOTIDE SEQUENCE [LARGE SCALE GENOMIC DNA]</scope>
    <source>
        <strain evidence="2 3">CBS 175.51</strain>
    </source>
</reference>
<evidence type="ECO:0000313" key="2">
    <source>
        <dbReference type="EMBL" id="KAF5336931.1"/>
    </source>
</evidence>
<evidence type="ECO:0008006" key="4">
    <source>
        <dbReference type="Google" id="ProtNLM"/>
    </source>
</evidence>
<feature type="region of interest" description="Disordered" evidence="1">
    <location>
        <begin position="311"/>
        <end position="381"/>
    </location>
</feature>
<evidence type="ECO:0000256" key="1">
    <source>
        <dbReference type="SAM" id="MobiDB-lite"/>
    </source>
</evidence>
<organism evidence="2 3">
    <name type="scientific">Ephemerocybe angulata</name>
    <dbReference type="NCBI Taxonomy" id="980116"/>
    <lineage>
        <taxon>Eukaryota</taxon>
        <taxon>Fungi</taxon>
        <taxon>Dikarya</taxon>
        <taxon>Basidiomycota</taxon>
        <taxon>Agaricomycotina</taxon>
        <taxon>Agaricomycetes</taxon>
        <taxon>Agaricomycetidae</taxon>
        <taxon>Agaricales</taxon>
        <taxon>Agaricineae</taxon>
        <taxon>Psathyrellaceae</taxon>
        <taxon>Ephemerocybe</taxon>
    </lineage>
</organism>
<protein>
    <recommendedName>
        <fullName evidence="4">HMG box domain-containing protein</fullName>
    </recommendedName>
</protein>
<dbReference type="InterPro" id="IPR036910">
    <property type="entry name" value="HMG_box_dom_sf"/>
</dbReference>
<comment type="caution">
    <text evidence="2">The sequence shown here is derived from an EMBL/GenBank/DDBJ whole genome shotgun (WGS) entry which is preliminary data.</text>
</comment>
<dbReference type="AlphaFoldDB" id="A0A8H5C9D2"/>
<accession>A0A8H5C9D2</accession>
<feature type="region of interest" description="Disordered" evidence="1">
    <location>
        <begin position="83"/>
        <end position="112"/>
    </location>
</feature>
<name>A0A8H5C9D2_9AGAR</name>